<evidence type="ECO:0000259" key="2">
    <source>
        <dbReference type="PROSITE" id="PS50042"/>
    </source>
</evidence>
<feature type="domain" description="Cyclic nucleotide-binding" evidence="2">
    <location>
        <begin position="301"/>
        <end position="402"/>
    </location>
</feature>
<proteinExistence type="predicted"/>
<dbReference type="InterPro" id="IPR050503">
    <property type="entry name" value="cAMP-dep_PK_reg_su-like"/>
</dbReference>
<dbReference type="PANTHER" id="PTHR11635">
    <property type="entry name" value="CAMP-DEPENDENT PROTEIN KINASE REGULATORY CHAIN"/>
    <property type="match status" value="1"/>
</dbReference>
<comment type="caution">
    <text evidence="3">The sequence shown here is derived from an EMBL/GenBank/DDBJ whole genome shotgun (WGS) entry which is preliminary data.</text>
</comment>
<dbReference type="CDD" id="cd00038">
    <property type="entry name" value="CAP_ED"/>
    <property type="match status" value="2"/>
</dbReference>
<dbReference type="SMART" id="SM00100">
    <property type="entry name" value="cNMP"/>
    <property type="match status" value="2"/>
</dbReference>
<name>U5DE87_9CHRO</name>
<dbReference type="InterPro" id="IPR018490">
    <property type="entry name" value="cNMP-bd_dom_sf"/>
</dbReference>
<gene>
    <name evidence="3" type="ORF">KR51_00004470</name>
</gene>
<feature type="domain" description="Cyclic nucleotide-binding" evidence="2">
    <location>
        <begin position="124"/>
        <end position="242"/>
    </location>
</feature>
<keyword evidence="1" id="KW-1133">Transmembrane helix</keyword>
<dbReference type="EMBL" id="ASSJ01000006">
    <property type="protein sequence ID" value="ERN42828.1"/>
    <property type="molecule type" value="Genomic_DNA"/>
</dbReference>
<dbReference type="Pfam" id="PF00027">
    <property type="entry name" value="cNMP_binding"/>
    <property type="match status" value="2"/>
</dbReference>
<protein>
    <submittedName>
        <fullName evidence="3">Cyclic nucleotide-binding domain protein</fullName>
    </submittedName>
</protein>
<reference evidence="3 4" key="1">
    <citation type="submission" date="2013-05" db="EMBL/GenBank/DDBJ databases">
        <title>Draft genome sequence of Rubidibacter lacunae KORDI 51-2.</title>
        <authorList>
            <person name="Choi D.H."/>
            <person name="Noh J.H."/>
            <person name="Kwon K.-K."/>
            <person name="Lee J.-H."/>
            <person name="Ryu J.-Y."/>
        </authorList>
    </citation>
    <scope>NUCLEOTIDE SEQUENCE [LARGE SCALE GENOMIC DNA]</scope>
    <source>
        <strain evidence="3 4">KORDI 51-2</strain>
    </source>
</reference>
<feature type="transmembrane region" description="Helical" evidence="1">
    <location>
        <begin position="36"/>
        <end position="54"/>
    </location>
</feature>
<evidence type="ECO:0000256" key="1">
    <source>
        <dbReference type="SAM" id="Phobius"/>
    </source>
</evidence>
<feature type="transmembrane region" description="Helical" evidence="1">
    <location>
        <begin position="531"/>
        <end position="552"/>
    </location>
</feature>
<dbReference type="OrthoDB" id="9809206at2"/>
<keyword evidence="1" id="KW-0472">Membrane</keyword>
<feature type="transmembrane region" description="Helical" evidence="1">
    <location>
        <begin position="558"/>
        <end position="576"/>
    </location>
</feature>
<evidence type="ECO:0000313" key="3">
    <source>
        <dbReference type="EMBL" id="ERN42828.1"/>
    </source>
</evidence>
<dbReference type="eggNOG" id="COG0664">
    <property type="taxonomic scope" value="Bacteria"/>
</dbReference>
<dbReference type="GO" id="GO:0004862">
    <property type="term" value="F:cAMP-dependent protein kinase inhibitor activity"/>
    <property type="evidence" value="ECO:0007669"/>
    <property type="project" value="TreeGrafter"/>
</dbReference>
<keyword evidence="4" id="KW-1185">Reference proteome</keyword>
<dbReference type="STRING" id="582515.KR51_00004470"/>
<feature type="transmembrane region" description="Helical" evidence="1">
    <location>
        <begin position="583"/>
        <end position="609"/>
    </location>
</feature>
<dbReference type="InterPro" id="IPR000595">
    <property type="entry name" value="cNMP-bd_dom"/>
</dbReference>
<evidence type="ECO:0000313" key="4">
    <source>
        <dbReference type="Proteomes" id="UP000016960"/>
    </source>
</evidence>
<dbReference type="RefSeq" id="WP_022604285.1">
    <property type="nucleotide sequence ID" value="NZ_ASSJ01000006.1"/>
</dbReference>
<dbReference type="AlphaFoldDB" id="U5DE87"/>
<dbReference type="Proteomes" id="UP000016960">
    <property type="component" value="Unassembled WGS sequence"/>
</dbReference>
<sequence length="611" mass="66842">MFEPLLVKAFLAGIVSACSMPLGSLTALYWRPNNQIVSFLMAFGGGALLAALVIDLVGSATEKGHLLELIVGAIAGSLLFTAANRAINHSGGFLRKPSTTLVHLTQKESRQFAEHRSRVKRIDLFRDLEQSDRQKLAQYLLVDYHPLGTVIYQQGDPSESLYIIEKGSVTLHAPGSKAQLPTRLSANDTFGMMAFLTGCPHQTVAIATTALKLNILPRSDFESLLQSSPSLVRNTASFLQSEAVAEYLQKRHGLGLARVREWVGSSVQSLVRESAIPPAVEVTHKPDEFIDMAHRVRRLPIFKHLPAEDLQKIADRLIYLQRDDGHIFFQPQEASDRLYIIHMGEVEIVYPTHYQKPPKVLIAGDVFGELSFVTSATHTVTAIAKTDVSVWVLRKQFFDEILLQSRILEDNVREFLGQTKLKNYLQTRQNFEPAKAGEWIQSAMATMNAGHLIPSVAAMTNAVEEHKNAPMAIWLGLLIDAIPEALTIGAHLVTSPLSSSLLAGLFIANYPEAFSSSRGMRQQGFSLFRIFLMWSSIMLITGILAAVGAVVFTDVPDALVSLLGSIAAGAMLTVISETMLPEAYAMGGSVVGLSTVMGFLIVISIVHLAPH</sequence>
<keyword evidence="1" id="KW-0812">Transmembrane</keyword>
<dbReference type="eggNOG" id="COG0428">
    <property type="taxonomic scope" value="Bacteria"/>
</dbReference>
<dbReference type="PROSITE" id="PS50042">
    <property type="entry name" value="CNMP_BINDING_3"/>
    <property type="match status" value="2"/>
</dbReference>
<dbReference type="GO" id="GO:0005829">
    <property type="term" value="C:cytosol"/>
    <property type="evidence" value="ECO:0007669"/>
    <property type="project" value="TreeGrafter"/>
</dbReference>
<dbReference type="GO" id="GO:0030552">
    <property type="term" value="F:cAMP binding"/>
    <property type="evidence" value="ECO:0007669"/>
    <property type="project" value="TreeGrafter"/>
</dbReference>
<dbReference type="InterPro" id="IPR014710">
    <property type="entry name" value="RmlC-like_jellyroll"/>
</dbReference>
<feature type="transmembrane region" description="Helical" evidence="1">
    <location>
        <begin position="9"/>
        <end position="30"/>
    </location>
</feature>
<dbReference type="PATRIC" id="fig|582515.4.peg.512"/>
<dbReference type="Gene3D" id="2.60.120.10">
    <property type="entry name" value="Jelly Rolls"/>
    <property type="match status" value="2"/>
</dbReference>
<dbReference type="PANTHER" id="PTHR11635:SF152">
    <property type="entry name" value="CAMP-DEPENDENT PROTEIN KINASE TYPE I REGULATORY SUBUNIT-RELATED"/>
    <property type="match status" value="1"/>
</dbReference>
<accession>U5DE87</accession>
<dbReference type="eggNOG" id="COG2905">
    <property type="taxonomic scope" value="Bacteria"/>
</dbReference>
<dbReference type="GO" id="GO:0034236">
    <property type="term" value="F:protein kinase A catalytic subunit binding"/>
    <property type="evidence" value="ECO:0007669"/>
    <property type="project" value="TreeGrafter"/>
</dbReference>
<dbReference type="InParanoid" id="U5DE87"/>
<dbReference type="GO" id="GO:0005952">
    <property type="term" value="C:cAMP-dependent protein kinase complex"/>
    <property type="evidence" value="ECO:0007669"/>
    <property type="project" value="InterPro"/>
</dbReference>
<organism evidence="3 4">
    <name type="scientific">Rubidibacter lacunae KORDI 51-2</name>
    <dbReference type="NCBI Taxonomy" id="582515"/>
    <lineage>
        <taxon>Bacteria</taxon>
        <taxon>Bacillati</taxon>
        <taxon>Cyanobacteriota</taxon>
        <taxon>Cyanophyceae</taxon>
        <taxon>Oscillatoriophycideae</taxon>
        <taxon>Chroococcales</taxon>
        <taxon>Aphanothecaceae</taxon>
        <taxon>Rubidibacter</taxon>
    </lineage>
</organism>
<dbReference type="SUPFAM" id="SSF51206">
    <property type="entry name" value="cAMP-binding domain-like"/>
    <property type="match status" value="2"/>
</dbReference>